<dbReference type="GO" id="GO:0031123">
    <property type="term" value="P:RNA 3'-end processing"/>
    <property type="evidence" value="ECO:0007669"/>
    <property type="project" value="InterPro"/>
</dbReference>
<dbReference type="SUPFAM" id="SSF55003">
    <property type="entry name" value="PAP/Archaeal CCA-adding enzyme, C-terminal domain"/>
    <property type="match status" value="1"/>
</dbReference>
<proteinExistence type="inferred from homology"/>
<dbReference type="SUPFAM" id="SSF81631">
    <property type="entry name" value="PAP/OAS1 substrate-binding domain"/>
    <property type="match status" value="1"/>
</dbReference>
<dbReference type="PANTHER" id="PTHR10682">
    <property type="entry name" value="POLY A POLYMERASE"/>
    <property type="match status" value="1"/>
</dbReference>
<dbReference type="GO" id="GO:0006397">
    <property type="term" value="P:mRNA processing"/>
    <property type="evidence" value="ECO:0007669"/>
    <property type="project" value="UniProtKB-KW"/>
</dbReference>
<organism evidence="12 13">
    <name type="scientific">Globodera rostochiensis</name>
    <name type="common">Golden nematode worm</name>
    <name type="synonym">Heterodera rostochiensis</name>
    <dbReference type="NCBI Taxonomy" id="31243"/>
    <lineage>
        <taxon>Eukaryota</taxon>
        <taxon>Metazoa</taxon>
        <taxon>Ecdysozoa</taxon>
        <taxon>Nematoda</taxon>
        <taxon>Chromadorea</taxon>
        <taxon>Rhabditida</taxon>
        <taxon>Tylenchina</taxon>
        <taxon>Tylenchomorpha</taxon>
        <taxon>Tylenchoidea</taxon>
        <taxon>Heteroderidae</taxon>
        <taxon>Heteroderinae</taxon>
        <taxon>Globodera</taxon>
    </lineage>
</organism>
<keyword evidence="4" id="KW-0507">mRNA processing</keyword>
<keyword evidence="8" id="KW-0539">Nucleus</keyword>
<evidence type="ECO:0000256" key="7">
    <source>
        <dbReference type="ARBA" id="ARBA00022840"/>
    </source>
</evidence>
<evidence type="ECO:0000256" key="2">
    <source>
        <dbReference type="ARBA" id="ARBA00010912"/>
    </source>
</evidence>
<dbReference type="InterPro" id="IPR011068">
    <property type="entry name" value="NuclTrfase_I-like_C"/>
</dbReference>
<evidence type="ECO:0000313" key="12">
    <source>
        <dbReference type="Proteomes" id="UP000887572"/>
    </source>
</evidence>
<evidence type="ECO:0000313" key="13">
    <source>
        <dbReference type="WBParaSite" id="Gr19_v10_g5645.t1"/>
    </source>
</evidence>
<keyword evidence="10" id="KW-1133">Transmembrane helix</keyword>
<comment type="catalytic activity">
    <reaction evidence="9">
        <text>RNA(n) + ATP = RNA(n)-3'-adenine ribonucleotide + diphosphate</text>
        <dbReference type="Rhea" id="RHEA:11332"/>
        <dbReference type="Rhea" id="RHEA-COMP:14527"/>
        <dbReference type="Rhea" id="RHEA-COMP:17347"/>
        <dbReference type="ChEBI" id="CHEBI:30616"/>
        <dbReference type="ChEBI" id="CHEBI:33019"/>
        <dbReference type="ChEBI" id="CHEBI:140395"/>
        <dbReference type="ChEBI" id="CHEBI:173115"/>
        <dbReference type="EC" id="2.7.7.19"/>
    </reaction>
</comment>
<evidence type="ECO:0000256" key="6">
    <source>
        <dbReference type="ARBA" id="ARBA00022741"/>
    </source>
</evidence>
<sequence length="317" mass="37030">MIELKISNIDFDISFAAIPGVDWLPKEPLGADEVELMMKFLAKQKSPQEAMLKALSGYLANKAIKKMVGSRNFSKFKNLLWATKFWAKSNHIYGNQLGFFNGISLAILCAKILFYYPNASVPFMLEKFMLIFSTWNWPMPVKIAENGQNDFEPFNWRPSAYRHFVVITCIVSVKQHILQFCGFVERKLRVQLLHFDQIMDSLVDYSHIKSDQQFGGNDHCPTKIRENNPRFRNPLCKIWLVGVKMKNAPMENNQKSSKNIKLEEYFDEILNKEIDTKIFEQYDAKVLKGWYQHIKMESKYVKWGELDGWDIQTKANE</sequence>
<dbReference type="GO" id="GO:0005634">
    <property type="term" value="C:nucleus"/>
    <property type="evidence" value="ECO:0007669"/>
    <property type="project" value="UniProtKB-SubCell"/>
</dbReference>
<comment type="subcellular location">
    <subcellularLocation>
        <location evidence="1">Nucleus</location>
    </subcellularLocation>
</comment>
<dbReference type="GO" id="GO:0005524">
    <property type="term" value="F:ATP binding"/>
    <property type="evidence" value="ECO:0007669"/>
    <property type="project" value="UniProtKB-KW"/>
</dbReference>
<evidence type="ECO:0000256" key="4">
    <source>
        <dbReference type="ARBA" id="ARBA00022664"/>
    </source>
</evidence>
<dbReference type="Proteomes" id="UP000887572">
    <property type="component" value="Unplaced"/>
</dbReference>
<dbReference type="PANTHER" id="PTHR10682:SF10">
    <property type="entry name" value="POLYNUCLEOTIDE ADENYLYLTRANSFERASE"/>
    <property type="match status" value="1"/>
</dbReference>
<name>A0A914I055_GLORO</name>
<keyword evidence="5" id="KW-0808">Transferase</keyword>
<dbReference type="Gene3D" id="1.10.1410.10">
    <property type="match status" value="1"/>
</dbReference>
<keyword evidence="7" id="KW-0067">ATP-binding</keyword>
<keyword evidence="10" id="KW-0812">Transmembrane</keyword>
<dbReference type="EC" id="2.7.7.19" evidence="3"/>
<comment type="similarity">
    <text evidence="2">Belongs to the poly(A) polymerase family.</text>
</comment>
<dbReference type="WBParaSite" id="Gr19_v10_g5645.t1">
    <property type="protein sequence ID" value="Gr19_v10_g5645.t1"/>
    <property type="gene ID" value="Gr19_v10_g5645"/>
</dbReference>
<evidence type="ECO:0000256" key="8">
    <source>
        <dbReference type="ARBA" id="ARBA00023242"/>
    </source>
</evidence>
<reference evidence="13" key="1">
    <citation type="submission" date="2022-11" db="UniProtKB">
        <authorList>
            <consortium name="WormBaseParasite"/>
        </authorList>
    </citation>
    <scope>IDENTIFICATION</scope>
</reference>
<evidence type="ECO:0000259" key="11">
    <source>
        <dbReference type="Pfam" id="PF04928"/>
    </source>
</evidence>
<evidence type="ECO:0000256" key="3">
    <source>
        <dbReference type="ARBA" id="ARBA00012388"/>
    </source>
</evidence>
<dbReference type="GO" id="GO:0003723">
    <property type="term" value="F:RNA binding"/>
    <property type="evidence" value="ECO:0007669"/>
    <property type="project" value="InterPro"/>
</dbReference>
<dbReference type="InterPro" id="IPR007012">
    <property type="entry name" value="PolA_pol_cen_dom"/>
</dbReference>
<dbReference type="GO" id="GO:1990817">
    <property type="term" value="F:poly(A) RNA polymerase activity"/>
    <property type="evidence" value="ECO:0007669"/>
    <property type="project" value="UniProtKB-EC"/>
</dbReference>
<evidence type="ECO:0000256" key="5">
    <source>
        <dbReference type="ARBA" id="ARBA00022679"/>
    </source>
</evidence>
<feature type="domain" description="Poly(A) polymerase central" evidence="11">
    <location>
        <begin position="76"/>
        <end position="162"/>
    </location>
</feature>
<accession>A0A914I055</accession>
<evidence type="ECO:0000256" key="1">
    <source>
        <dbReference type="ARBA" id="ARBA00004123"/>
    </source>
</evidence>
<protein>
    <recommendedName>
        <fullName evidence="3">polynucleotide adenylyltransferase</fullName>
        <ecNumber evidence="3">2.7.7.19</ecNumber>
    </recommendedName>
</protein>
<dbReference type="Pfam" id="PF04928">
    <property type="entry name" value="PAP_central"/>
    <property type="match status" value="1"/>
</dbReference>
<keyword evidence="6" id="KW-0547">Nucleotide-binding</keyword>
<evidence type="ECO:0000256" key="10">
    <source>
        <dbReference type="SAM" id="Phobius"/>
    </source>
</evidence>
<keyword evidence="10" id="KW-0472">Membrane</keyword>
<dbReference type="AlphaFoldDB" id="A0A914I055"/>
<keyword evidence="12" id="KW-1185">Reference proteome</keyword>
<feature type="transmembrane region" description="Helical" evidence="10">
    <location>
        <begin position="97"/>
        <end position="116"/>
    </location>
</feature>
<evidence type="ECO:0000256" key="9">
    <source>
        <dbReference type="ARBA" id="ARBA00048830"/>
    </source>
</evidence>